<dbReference type="SUPFAM" id="SSF52402">
    <property type="entry name" value="Adenine nucleotide alpha hydrolases-like"/>
    <property type="match status" value="1"/>
</dbReference>
<dbReference type="InterPro" id="IPR014729">
    <property type="entry name" value="Rossmann-like_a/b/a_fold"/>
</dbReference>
<dbReference type="InterPro" id="IPR006016">
    <property type="entry name" value="UspA"/>
</dbReference>
<keyword evidence="3" id="KW-1185">Reference proteome</keyword>
<evidence type="ECO:0000313" key="3">
    <source>
        <dbReference type="Proteomes" id="UP000236884"/>
    </source>
</evidence>
<dbReference type="Pfam" id="PF00582">
    <property type="entry name" value="Usp"/>
    <property type="match status" value="1"/>
</dbReference>
<dbReference type="CDD" id="cd00293">
    <property type="entry name" value="USP-like"/>
    <property type="match status" value="1"/>
</dbReference>
<reference evidence="2 3" key="1">
    <citation type="submission" date="2015-08" db="EMBL/GenBank/DDBJ databases">
        <title>Investigation of the bacterial diversity of lava forest soil.</title>
        <authorList>
            <person name="Lee J.S."/>
        </authorList>
    </citation>
    <scope>NUCLEOTIDE SEQUENCE [LARGE SCALE GENOMIC DNA]</scope>
    <source>
        <strain evidence="2 3">GJW-30</strain>
    </source>
</reference>
<accession>A0A0S3PQH0</accession>
<dbReference type="AlphaFoldDB" id="A0A0S3PQH0"/>
<evidence type="ECO:0000259" key="1">
    <source>
        <dbReference type="Pfam" id="PF00582"/>
    </source>
</evidence>
<dbReference type="Proteomes" id="UP000236884">
    <property type="component" value="Chromosome"/>
</dbReference>
<sequence length="164" mass="18040">MSRKRRSYESGHKPKYLVVIDESPECDRAVYWASRRAARTKAGLLMVNVIEPHDRNQQWLGVAEVMRAEAHDEANQVLTRFAGRVNGLAGLTPERVIREGEKIDEILALIEEDEDIAILVLAAATNKETPGPITAGLTKIIGQLPVPVAVVPGHLTDEELDSLA</sequence>
<dbReference type="EMBL" id="AP014946">
    <property type="protein sequence ID" value="BAT58030.1"/>
    <property type="molecule type" value="Genomic_DNA"/>
</dbReference>
<gene>
    <name evidence="2" type="ORF">GJW-30_1_00543</name>
</gene>
<protein>
    <submittedName>
        <fullName evidence="2">Universal stress protein family protein</fullName>
    </submittedName>
</protein>
<dbReference type="OrthoDB" id="9813682at2"/>
<organism evidence="2 3">
    <name type="scientific">Variibacter gotjawalensis</name>
    <dbReference type="NCBI Taxonomy" id="1333996"/>
    <lineage>
        <taxon>Bacteria</taxon>
        <taxon>Pseudomonadati</taxon>
        <taxon>Pseudomonadota</taxon>
        <taxon>Alphaproteobacteria</taxon>
        <taxon>Hyphomicrobiales</taxon>
        <taxon>Nitrobacteraceae</taxon>
        <taxon>Variibacter</taxon>
    </lineage>
</organism>
<evidence type="ECO:0000313" key="2">
    <source>
        <dbReference type="EMBL" id="BAT58030.1"/>
    </source>
</evidence>
<proteinExistence type="predicted"/>
<name>A0A0S3PQH0_9BRAD</name>
<dbReference type="RefSeq" id="WP_096351338.1">
    <property type="nucleotide sequence ID" value="NZ_AP014946.1"/>
</dbReference>
<dbReference type="KEGG" id="vgo:GJW-30_1_00543"/>
<dbReference type="Gene3D" id="3.40.50.620">
    <property type="entry name" value="HUPs"/>
    <property type="match status" value="1"/>
</dbReference>
<feature type="domain" description="UspA" evidence="1">
    <location>
        <begin position="17"/>
        <end position="152"/>
    </location>
</feature>